<protein>
    <recommendedName>
        <fullName evidence="2">Methyltransferase domain-containing protein</fullName>
    </recommendedName>
</protein>
<name>A0A0F9DEL6_9ZZZZ</name>
<accession>A0A0F9DEL6</accession>
<evidence type="ECO:0008006" key="2">
    <source>
        <dbReference type="Google" id="ProtNLM"/>
    </source>
</evidence>
<dbReference type="InterPro" id="IPR029063">
    <property type="entry name" value="SAM-dependent_MTases_sf"/>
</dbReference>
<dbReference type="Gene3D" id="3.40.50.150">
    <property type="entry name" value="Vaccinia Virus protein VP39"/>
    <property type="match status" value="1"/>
</dbReference>
<comment type="caution">
    <text evidence="1">The sequence shown here is derived from an EMBL/GenBank/DDBJ whole genome shotgun (WGS) entry which is preliminary data.</text>
</comment>
<dbReference type="SUPFAM" id="SSF53335">
    <property type="entry name" value="S-adenosyl-L-methionine-dependent methyltransferases"/>
    <property type="match status" value="1"/>
</dbReference>
<dbReference type="EMBL" id="LAZR01031987">
    <property type="protein sequence ID" value="KKL52176.1"/>
    <property type="molecule type" value="Genomic_DNA"/>
</dbReference>
<sequence length="260" mass="29271">MPDNPRCEWPMTSYESVWKCFRRLSDENVATALHLIARPHWPRTSGLTIADVGCGDGLLTQQIVLHSPGTVSEVRLIDPDAGFLEEATRQLTDTPDSIKVIARQHGVESLEDEDFLDVSVVLAVHVVYLMRDGAFDIAVRQLPVGVPLYVVLDEPNSVFSRLWGMFSTKYLQRSKTTHERIARLPEDGFTVDRTTITSHIDNPLAQRQDIKDAILSILCYADARDFSAEEYEAAEAEIRKSLVGQQLHCESVCYEIVRSQ</sequence>
<dbReference type="AlphaFoldDB" id="A0A0F9DEL6"/>
<gene>
    <name evidence="1" type="ORF">LCGC14_2288120</name>
</gene>
<reference evidence="1" key="1">
    <citation type="journal article" date="2015" name="Nature">
        <title>Complex archaea that bridge the gap between prokaryotes and eukaryotes.</title>
        <authorList>
            <person name="Spang A."/>
            <person name="Saw J.H."/>
            <person name="Jorgensen S.L."/>
            <person name="Zaremba-Niedzwiedzka K."/>
            <person name="Martijn J."/>
            <person name="Lind A.E."/>
            <person name="van Eijk R."/>
            <person name="Schleper C."/>
            <person name="Guy L."/>
            <person name="Ettema T.J."/>
        </authorList>
    </citation>
    <scope>NUCLEOTIDE SEQUENCE</scope>
</reference>
<proteinExistence type="predicted"/>
<organism evidence="1">
    <name type="scientific">marine sediment metagenome</name>
    <dbReference type="NCBI Taxonomy" id="412755"/>
    <lineage>
        <taxon>unclassified sequences</taxon>
        <taxon>metagenomes</taxon>
        <taxon>ecological metagenomes</taxon>
    </lineage>
</organism>
<evidence type="ECO:0000313" key="1">
    <source>
        <dbReference type="EMBL" id="KKL52176.1"/>
    </source>
</evidence>